<dbReference type="Proteomes" id="UP000276133">
    <property type="component" value="Unassembled WGS sequence"/>
</dbReference>
<protein>
    <submittedName>
        <fullName evidence="1">Uncharacterized protein</fullName>
    </submittedName>
</protein>
<comment type="caution">
    <text evidence="1">The sequence shown here is derived from an EMBL/GenBank/DDBJ whole genome shotgun (WGS) entry which is preliminary data.</text>
</comment>
<proteinExistence type="predicted"/>
<organism evidence="1 2">
    <name type="scientific">Brachionus plicatilis</name>
    <name type="common">Marine rotifer</name>
    <name type="synonym">Brachionus muelleri</name>
    <dbReference type="NCBI Taxonomy" id="10195"/>
    <lineage>
        <taxon>Eukaryota</taxon>
        <taxon>Metazoa</taxon>
        <taxon>Spiralia</taxon>
        <taxon>Gnathifera</taxon>
        <taxon>Rotifera</taxon>
        <taxon>Eurotatoria</taxon>
        <taxon>Monogononta</taxon>
        <taxon>Pseudotrocha</taxon>
        <taxon>Ploima</taxon>
        <taxon>Brachionidae</taxon>
        <taxon>Brachionus</taxon>
    </lineage>
</organism>
<sequence>MLLIIFEELKIVKLKKSYIEQYFLKVYLKSWEGMEWIGPPSHYIVLKKLWWKTRLIMVQKTQLKICNFPITHSQTIVLIYRQSILCILTQLPHVYQNALNSGKSVNST</sequence>
<evidence type="ECO:0000313" key="2">
    <source>
        <dbReference type="Proteomes" id="UP000276133"/>
    </source>
</evidence>
<dbReference type="AlphaFoldDB" id="A0A3M7PYB0"/>
<name>A0A3M7PYB0_BRAPC</name>
<reference evidence="1 2" key="1">
    <citation type="journal article" date="2018" name="Sci. Rep.">
        <title>Genomic signatures of local adaptation to the degree of environmental predictability in rotifers.</title>
        <authorList>
            <person name="Franch-Gras L."/>
            <person name="Hahn C."/>
            <person name="Garcia-Roger E.M."/>
            <person name="Carmona M.J."/>
            <person name="Serra M."/>
            <person name="Gomez A."/>
        </authorList>
    </citation>
    <scope>NUCLEOTIDE SEQUENCE [LARGE SCALE GENOMIC DNA]</scope>
    <source>
        <strain evidence="1">HYR1</strain>
    </source>
</reference>
<gene>
    <name evidence="1" type="ORF">BpHYR1_027349</name>
</gene>
<dbReference type="EMBL" id="REGN01008385">
    <property type="protein sequence ID" value="RNA03721.1"/>
    <property type="molecule type" value="Genomic_DNA"/>
</dbReference>
<accession>A0A3M7PYB0</accession>
<keyword evidence="2" id="KW-1185">Reference proteome</keyword>
<evidence type="ECO:0000313" key="1">
    <source>
        <dbReference type="EMBL" id="RNA03721.1"/>
    </source>
</evidence>